<dbReference type="GO" id="GO:0016020">
    <property type="term" value="C:membrane"/>
    <property type="evidence" value="ECO:0007669"/>
    <property type="project" value="UniProtKB-SubCell"/>
</dbReference>
<evidence type="ECO:0000313" key="7">
    <source>
        <dbReference type="EMBL" id="KAF4399060.1"/>
    </source>
</evidence>
<feature type="region of interest" description="Disordered" evidence="6">
    <location>
        <begin position="18"/>
        <end position="60"/>
    </location>
</feature>
<dbReference type="Pfam" id="PF03348">
    <property type="entry name" value="Serinc"/>
    <property type="match status" value="1"/>
</dbReference>
<name>A0A7J6HXE6_CANSA</name>
<dbReference type="InterPro" id="IPR005016">
    <property type="entry name" value="TDE1/TMS"/>
</dbReference>
<dbReference type="EMBL" id="JAATIQ010000022">
    <property type="protein sequence ID" value="KAF4399060.1"/>
    <property type="molecule type" value="Genomic_DNA"/>
</dbReference>
<comment type="subcellular location">
    <subcellularLocation>
        <location evidence="1">Membrane</location>
        <topology evidence="1">Multi-pass membrane protein</topology>
    </subcellularLocation>
</comment>
<organism evidence="7 8">
    <name type="scientific">Cannabis sativa</name>
    <name type="common">Hemp</name>
    <name type="synonym">Marijuana</name>
    <dbReference type="NCBI Taxonomy" id="3483"/>
    <lineage>
        <taxon>Eukaryota</taxon>
        <taxon>Viridiplantae</taxon>
        <taxon>Streptophyta</taxon>
        <taxon>Embryophyta</taxon>
        <taxon>Tracheophyta</taxon>
        <taxon>Spermatophyta</taxon>
        <taxon>Magnoliopsida</taxon>
        <taxon>eudicotyledons</taxon>
        <taxon>Gunneridae</taxon>
        <taxon>Pentapetalae</taxon>
        <taxon>rosids</taxon>
        <taxon>fabids</taxon>
        <taxon>Rosales</taxon>
        <taxon>Cannabaceae</taxon>
        <taxon>Cannabis</taxon>
    </lineage>
</organism>
<accession>A0A7J6HXE6</accession>
<proteinExistence type="inferred from homology"/>
<dbReference type="AlphaFoldDB" id="A0A7J6HXE6"/>
<evidence type="ECO:0000256" key="6">
    <source>
        <dbReference type="SAM" id="MobiDB-lite"/>
    </source>
</evidence>
<protein>
    <submittedName>
        <fullName evidence="7">Uncharacterized protein</fullName>
    </submittedName>
</protein>
<evidence type="ECO:0000256" key="2">
    <source>
        <dbReference type="ARBA" id="ARBA00006665"/>
    </source>
</evidence>
<comment type="similarity">
    <text evidence="2">Belongs to the TDE1 family.</text>
</comment>
<evidence type="ECO:0000256" key="1">
    <source>
        <dbReference type="ARBA" id="ARBA00004141"/>
    </source>
</evidence>
<evidence type="ECO:0000256" key="5">
    <source>
        <dbReference type="ARBA" id="ARBA00023136"/>
    </source>
</evidence>
<dbReference type="Proteomes" id="UP000583929">
    <property type="component" value="Unassembled WGS sequence"/>
</dbReference>
<keyword evidence="3" id="KW-0812">Transmembrane</keyword>
<keyword evidence="8" id="KW-1185">Reference proteome</keyword>
<sequence length="252" mass="29395">MSVAGSVVFVPEWREEMVRRSKRANPRGVSMADYSEEDYNVSGDRQNEQPDEPDAFTDSSISLSQSQSDVNRFYCLEVKRCCFSTTAYDNLRHVASLLFIEEYQSKQSLYHDNSIESNFLTYYLTLLFVYRFEEIAKKICVDSRHEEQLTSISKFLKDMIILETISKFGSGLFILVQVVLLLDFVHRWNDTWVGYDERFWNSLFLGPRISGEHLRYWTGKRMSITLVKSFDSKTDPNFTNELHIRSSSLSSI</sequence>
<comment type="caution">
    <text evidence="7">The sequence shown here is derived from an EMBL/GenBank/DDBJ whole genome shotgun (WGS) entry which is preliminary data.</text>
</comment>
<keyword evidence="5" id="KW-0472">Membrane</keyword>
<gene>
    <name evidence="7" type="ORF">G4B88_023654</name>
</gene>
<evidence type="ECO:0000256" key="4">
    <source>
        <dbReference type="ARBA" id="ARBA00022989"/>
    </source>
</evidence>
<evidence type="ECO:0000256" key="3">
    <source>
        <dbReference type="ARBA" id="ARBA00022692"/>
    </source>
</evidence>
<keyword evidence="4" id="KW-1133">Transmembrane helix</keyword>
<evidence type="ECO:0000313" key="8">
    <source>
        <dbReference type="Proteomes" id="UP000583929"/>
    </source>
</evidence>
<reference evidence="7 8" key="1">
    <citation type="journal article" date="2020" name="bioRxiv">
        <title>Sequence and annotation of 42 cannabis genomes reveals extensive copy number variation in cannabinoid synthesis and pathogen resistance genes.</title>
        <authorList>
            <person name="Mckernan K.J."/>
            <person name="Helbert Y."/>
            <person name="Kane L.T."/>
            <person name="Ebling H."/>
            <person name="Zhang L."/>
            <person name="Liu B."/>
            <person name="Eaton Z."/>
            <person name="Mclaughlin S."/>
            <person name="Kingan S."/>
            <person name="Baybayan P."/>
            <person name="Concepcion G."/>
            <person name="Jordan M."/>
            <person name="Riva A."/>
            <person name="Barbazuk W."/>
            <person name="Harkins T."/>
        </authorList>
    </citation>
    <scope>NUCLEOTIDE SEQUENCE [LARGE SCALE GENOMIC DNA]</scope>
    <source>
        <strain evidence="8">cv. Jamaican Lion 4</strain>
        <tissue evidence="7">Leaf</tissue>
    </source>
</reference>